<dbReference type="EMBL" id="BAYX01000029">
    <property type="protein sequence ID" value="GAJ97024.1"/>
    <property type="molecule type" value="Genomic_DNA"/>
</dbReference>
<dbReference type="Proteomes" id="UP000026941">
    <property type="component" value="Unassembled WGS sequence"/>
</dbReference>
<accession>A0AA87QF64</accession>
<organism evidence="2 3">
    <name type="scientific">Rhizobium rhizogenes NBRC 13257</name>
    <dbReference type="NCBI Taxonomy" id="1220581"/>
    <lineage>
        <taxon>Bacteria</taxon>
        <taxon>Pseudomonadati</taxon>
        <taxon>Pseudomonadota</taxon>
        <taxon>Alphaproteobacteria</taxon>
        <taxon>Hyphomicrobiales</taxon>
        <taxon>Rhizobiaceae</taxon>
        <taxon>Rhizobium/Agrobacterium group</taxon>
        <taxon>Rhizobium</taxon>
    </lineage>
</organism>
<proteinExistence type="predicted"/>
<evidence type="ECO:0000313" key="3">
    <source>
        <dbReference type="Proteomes" id="UP000026941"/>
    </source>
</evidence>
<dbReference type="RefSeq" id="WP_042477488.1">
    <property type="nucleotide sequence ID" value="NZ_BAYX01000029.1"/>
</dbReference>
<dbReference type="AlphaFoldDB" id="A0AA87QF64"/>
<protein>
    <submittedName>
        <fullName evidence="2">Uncharacterized protein</fullName>
    </submittedName>
</protein>
<sequence length="78" mass="8576">MTHEDFQRFERKLPHRVDLVDDAEGAASSFNHEVNLIALLQEMDSGLSPKKADHQAAAETPAAKVDTGTSLIASQFNR</sequence>
<gene>
    <name evidence="2" type="ORF">RRH01S_29_00520</name>
</gene>
<evidence type="ECO:0000313" key="2">
    <source>
        <dbReference type="EMBL" id="GAJ97024.1"/>
    </source>
</evidence>
<feature type="compositionally biased region" description="Polar residues" evidence="1">
    <location>
        <begin position="67"/>
        <end position="78"/>
    </location>
</feature>
<name>A0AA87QF64_RHIRH</name>
<evidence type="ECO:0000256" key="1">
    <source>
        <dbReference type="SAM" id="MobiDB-lite"/>
    </source>
</evidence>
<reference evidence="2 3" key="1">
    <citation type="submission" date="2014-05" db="EMBL/GenBank/DDBJ databases">
        <title>Whole genome shotgun sequence of Rhizobium rhizogenes NBRC 13257.</title>
        <authorList>
            <person name="Katano-Makiyama Y."/>
            <person name="Hosoyama A."/>
            <person name="Hashimoto M."/>
            <person name="Hosoyama Y."/>
            <person name="Noguchi M."/>
            <person name="Tsuchikane K."/>
            <person name="Kimura A."/>
            <person name="Ohji S."/>
            <person name="Ichikawa N."/>
            <person name="Yamazoe A."/>
            <person name="Fujita N."/>
        </authorList>
    </citation>
    <scope>NUCLEOTIDE SEQUENCE [LARGE SCALE GENOMIC DNA]</scope>
    <source>
        <strain evidence="2 3">NBRC 13257</strain>
    </source>
</reference>
<feature type="region of interest" description="Disordered" evidence="1">
    <location>
        <begin position="48"/>
        <end position="78"/>
    </location>
</feature>
<comment type="caution">
    <text evidence="2">The sequence shown here is derived from an EMBL/GenBank/DDBJ whole genome shotgun (WGS) entry which is preliminary data.</text>
</comment>